<dbReference type="PANTHER" id="PTHR42928:SF5">
    <property type="entry name" value="BLR1237 PROTEIN"/>
    <property type="match status" value="1"/>
</dbReference>
<evidence type="ECO:0000313" key="3">
    <source>
        <dbReference type="EMBL" id="PLC50743.1"/>
    </source>
</evidence>
<dbReference type="InterPro" id="IPR005064">
    <property type="entry name" value="BUG"/>
</dbReference>
<evidence type="ECO:0000256" key="2">
    <source>
        <dbReference type="SAM" id="SignalP"/>
    </source>
</evidence>
<feature type="chain" id="PRO_5014975912" evidence="2">
    <location>
        <begin position="32"/>
        <end position="332"/>
    </location>
</feature>
<dbReference type="InterPro" id="IPR042100">
    <property type="entry name" value="Bug_dom1"/>
</dbReference>
<dbReference type="Pfam" id="PF03401">
    <property type="entry name" value="TctC"/>
    <property type="match status" value="1"/>
</dbReference>
<gene>
    <name evidence="3" type="ORF">CR159_07030</name>
</gene>
<keyword evidence="2" id="KW-0732">Signal</keyword>
<dbReference type="PROSITE" id="PS51318">
    <property type="entry name" value="TAT"/>
    <property type="match status" value="1"/>
</dbReference>
<evidence type="ECO:0000313" key="4">
    <source>
        <dbReference type="Proteomes" id="UP000234190"/>
    </source>
</evidence>
<dbReference type="Gene3D" id="3.40.190.150">
    <property type="entry name" value="Bordetella uptake gene, domain 1"/>
    <property type="match status" value="1"/>
</dbReference>
<accession>A0A2N4U6V1</accession>
<dbReference type="EMBL" id="PDNW01000004">
    <property type="protein sequence ID" value="PLC50743.1"/>
    <property type="molecule type" value="Genomic_DNA"/>
</dbReference>
<organism evidence="3 4">
    <name type="scientific">Pollutimonas subterranea</name>
    <dbReference type="NCBI Taxonomy" id="2045210"/>
    <lineage>
        <taxon>Bacteria</taxon>
        <taxon>Pseudomonadati</taxon>
        <taxon>Pseudomonadota</taxon>
        <taxon>Betaproteobacteria</taxon>
        <taxon>Burkholderiales</taxon>
        <taxon>Alcaligenaceae</taxon>
        <taxon>Pollutimonas</taxon>
    </lineage>
</organism>
<keyword evidence="4" id="KW-1185">Reference proteome</keyword>
<dbReference type="PIRSF" id="PIRSF017082">
    <property type="entry name" value="YflP"/>
    <property type="match status" value="1"/>
</dbReference>
<feature type="signal peptide" evidence="2">
    <location>
        <begin position="1"/>
        <end position="31"/>
    </location>
</feature>
<comment type="caution">
    <text evidence="3">The sequence shown here is derived from an EMBL/GenBank/DDBJ whole genome shotgun (WGS) entry which is preliminary data.</text>
</comment>
<reference evidence="3 4" key="1">
    <citation type="submission" date="2017-10" db="EMBL/GenBank/DDBJ databases">
        <title>Two draft genome sequences of Pusillimonas sp. strains isolated from a nitrate- and radionuclide-contaminated groundwater in Russia.</title>
        <authorList>
            <person name="Grouzdev D.S."/>
            <person name="Tourova T.P."/>
            <person name="Goeva M.A."/>
            <person name="Babich T.L."/>
            <person name="Sokolova D.S."/>
            <person name="Abdullin R."/>
            <person name="Poltaraus A.B."/>
            <person name="Toshchakov S.V."/>
            <person name="Nazina T.N."/>
        </authorList>
    </citation>
    <scope>NUCLEOTIDE SEQUENCE [LARGE SCALE GENOMIC DNA]</scope>
    <source>
        <strain evidence="3 4">JR1/69-3-13</strain>
    </source>
</reference>
<protein>
    <submittedName>
        <fullName evidence="3">MFS transporter</fullName>
    </submittedName>
</protein>
<proteinExistence type="inferred from homology"/>
<dbReference type="Gene3D" id="3.40.190.10">
    <property type="entry name" value="Periplasmic binding protein-like II"/>
    <property type="match status" value="1"/>
</dbReference>
<comment type="similarity">
    <text evidence="1">Belongs to the UPF0065 (bug) family.</text>
</comment>
<dbReference type="CDD" id="cd13578">
    <property type="entry name" value="PBP2_Bug27"/>
    <property type="match status" value="1"/>
</dbReference>
<dbReference type="InterPro" id="IPR006311">
    <property type="entry name" value="TAT_signal"/>
</dbReference>
<dbReference type="PANTHER" id="PTHR42928">
    <property type="entry name" value="TRICARBOXYLATE-BINDING PROTEIN"/>
    <property type="match status" value="1"/>
</dbReference>
<dbReference type="OrthoDB" id="8678477at2"/>
<dbReference type="RefSeq" id="WP_102073290.1">
    <property type="nucleotide sequence ID" value="NZ_PDNW01000004.1"/>
</dbReference>
<dbReference type="AlphaFoldDB" id="A0A2N4U6V1"/>
<sequence length="332" mass="34974">MNNIKLNRRHILAGMGLGMLALASPMSAAWAADAAWPGRAVNFIVPFPAGGPVDTSARFVTKPLGEKWGQSAVVDNRAGAGGIVAARYAVKEKPDGYSFFFPAIHHAVLPSLRKDLGYDIQADFEPVGSVARFPIILVAHPSLPVKSVKELISYAKENPGKVSFSSSGTGGGTHLAGELFNKLAGVKLLHIPYRGSAPAMQDLVGGQVQLMFADAPSALPFIKSGHVKALGVGNPEPSILAPGVPTIAEAGVPDYEAYSWTGLMAPKGTRQDIVKKLNQDLVAILNDPAVGPAMAAAGAEPMPGTPEDFARFLDNEIKKWAQVIQEADIKIE</sequence>
<name>A0A2N4U6V1_9BURK</name>
<dbReference type="Proteomes" id="UP000234190">
    <property type="component" value="Unassembled WGS sequence"/>
</dbReference>
<dbReference type="SUPFAM" id="SSF53850">
    <property type="entry name" value="Periplasmic binding protein-like II"/>
    <property type="match status" value="1"/>
</dbReference>
<evidence type="ECO:0000256" key="1">
    <source>
        <dbReference type="ARBA" id="ARBA00006987"/>
    </source>
</evidence>